<sequence length="240" mass="26805">MSRAGRKASQAAAFAPAFYVLCGISFLCVLLLIVRADRVGFEKYGFLLWNLFLAWLPLIVSMAASGLDRLASSRRLGVLPLLVAGVAWMLLYPNAPYLTTDLIHLIANPQYTWINASESLLVWYDLIVFFLFAWCGLLLGYLSMHQFHQLVRKYAGVWFGWLFIVGASFLGGFGVYLGRAIRLNSWDVLFSPFRLIDGILEGLDANGAAFTVLFGMLILIVYLSLFCLRLLAGRIDEAES</sequence>
<dbReference type="RefSeq" id="WP_185671259.1">
    <property type="nucleotide sequence ID" value="NZ_JACJVP010000038.1"/>
</dbReference>
<evidence type="ECO:0000256" key="1">
    <source>
        <dbReference type="SAM" id="Phobius"/>
    </source>
</evidence>
<evidence type="ECO:0000313" key="2">
    <source>
        <dbReference type="EMBL" id="MBB6673395.1"/>
    </source>
</evidence>
<feature type="transmembrane region" description="Helical" evidence="1">
    <location>
        <begin position="12"/>
        <end position="34"/>
    </location>
</feature>
<keyword evidence="3" id="KW-1185">Reference proteome</keyword>
<reference evidence="2 3" key="1">
    <citation type="submission" date="2020-08" db="EMBL/GenBank/DDBJ databases">
        <title>Cohnella phylogeny.</title>
        <authorList>
            <person name="Dunlap C."/>
        </authorList>
    </citation>
    <scope>NUCLEOTIDE SEQUENCE [LARGE SCALE GENOMIC DNA]</scope>
    <source>
        <strain evidence="2 3">DSM 28246</strain>
    </source>
</reference>
<name>A0A7X0RW13_9BACL</name>
<feature type="transmembrane region" description="Helical" evidence="1">
    <location>
        <begin position="76"/>
        <end position="95"/>
    </location>
</feature>
<comment type="caution">
    <text evidence="2">The sequence shown here is derived from an EMBL/GenBank/DDBJ whole genome shotgun (WGS) entry which is preliminary data.</text>
</comment>
<dbReference type="AlphaFoldDB" id="A0A7X0RW13"/>
<dbReference type="InterPro" id="IPR009793">
    <property type="entry name" value="DUF1361"/>
</dbReference>
<protein>
    <submittedName>
        <fullName evidence="2">DUF1361 domain-containing protein</fullName>
    </submittedName>
</protein>
<feature type="transmembrane region" description="Helical" evidence="1">
    <location>
        <begin position="154"/>
        <end position="177"/>
    </location>
</feature>
<dbReference type="EMBL" id="JACJVP010000038">
    <property type="protein sequence ID" value="MBB6673395.1"/>
    <property type="molecule type" value="Genomic_DNA"/>
</dbReference>
<feature type="transmembrane region" description="Helical" evidence="1">
    <location>
        <begin position="46"/>
        <end position="64"/>
    </location>
</feature>
<feature type="transmembrane region" description="Helical" evidence="1">
    <location>
        <begin position="208"/>
        <end position="232"/>
    </location>
</feature>
<gene>
    <name evidence="2" type="ORF">H7C19_22200</name>
</gene>
<proteinExistence type="predicted"/>
<keyword evidence="1" id="KW-1133">Transmembrane helix</keyword>
<dbReference type="Pfam" id="PF07099">
    <property type="entry name" value="DUF1361"/>
    <property type="match status" value="1"/>
</dbReference>
<keyword evidence="1" id="KW-0812">Transmembrane</keyword>
<dbReference type="Proteomes" id="UP000547209">
    <property type="component" value="Unassembled WGS sequence"/>
</dbReference>
<feature type="transmembrane region" description="Helical" evidence="1">
    <location>
        <begin position="121"/>
        <end position="142"/>
    </location>
</feature>
<accession>A0A7X0RW13</accession>
<evidence type="ECO:0000313" key="3">
    <source>
        <dbReference type="Proteomes" id="UP000547209"/>
    </source>
</evidence>
<keyword evidence="1" id="KW-0472">Membrane</keyword>
<organism evidence="2 3">
    <name type="scientific">Cohnella nanjingensis</name>
    <dbReference type="NCBI Taxonomy" id="1387779"/>
    <lineage>
        <taxon>Bacteria</taxon>
        <taxon>Bacillati</taxon>
        <taxon>Bacillota</taxon>
        <taxon>Bacilli</taxon>
        <taxon>Bacillales</taxon>
        <taxon>Paenibacillaceae</taxon>
        <taxon>Cohnella</taxon>
    </lineage>
</organism>